<dbReference type="AlphaFoldDB" id="A0A0L6JR83"/>
<name>A0A0L6JR83_9FIRM</name>
<dbReference type="RefSeq" id="WP_036938608.1">
    <property type="nucleotide sequence ID" value="NZ_JQKC01000007.1"/>
</dbReference>
<keyword evidence="1" id="KW-0472">Membrane</keyword>
<protein>
    <submittedName>
        <fullName evidence="2">Uncharacterized protein</fullName>
    </submittedName>
</protein>
<dbReference type="InterPro" id="IPR046118">
    <property type="entry name" value="DUF6115"/>
</dbReference>
<gene>
    <name evidence="2" type="ORF">Bccel_3625</name>
</gene>
<dbReference type="EMBL" id="LGTC01000001">
    <property type="protein sequence ID" value="KNY28351.1"/>
    <property type="molecule type" value="Genomic_DNA"/>
</dbReference>
<keyword evidence="1" id="KW-1133">Transmembrane helix</keyword>
<keyword evidence="1" id="KW-0812">Transmembrane</keyword>
<dbReference type="eggNOG" id="ENOG50338GG">
    <property type="taxonomic scope" value="Bacteria"/>
</dbReference>
<proteinExistence type="predicted"/>
<feature type="transmembrane region" description="Helical" evidence="1">
    <location>
        <begin position="6"/>
        <end position="25"/>
    </location>
</feature>
<sequence>MIQFYISVIFIGILLVILAFVWILYDRKKAYDYTKNVENMKAALLSVMKDAEEMIDELNRISGYIYDNLDSKTNEIQGILLSVDEKIKELKSLPTQKSKAIKDAAENRTEGSNREVMGIQAIQLKNFTEEFNSLKNTKPKSRGIVANSRYKEVIKLSQSGMGETEIAKTLNIGKGEIQLILGMNSDNVVIKV</sequence>
<dbReference type="Pfam" id="PF19610">
    <property type="entry name" value="DUF6115"/>
    <property type="match status" value="1"/>
</dbReference>
<organism evidence="2 3">
    <name type="scientific">Pseudobacteroides cellulosolvens ATCC 35603 = DSM 2933</name>
    <dbReference type="NCBI Taxonomy" id="398512"/>
    <lineage>
        <taxon>Bacteria</taxon>
        <taxon>Bacillati</taxon>
        <taxon>Bacillota</taxon>
        <taxon>Clostridia</taxon>
        <taxon>Eubacteriales</taxon>
        <taxon>Oscillospiraceae</taxon>
        <taxon>Pseudobacteroides</taxon>
    </lineage>
</organism>
<accession>A0A0L6JR83</accession>
<reference evidence="3" key="1">
    <citation type="submission" date="2015-07" db="EMBL/GenBank/DDBJ databases">
        <title>Near-Complete Genome Sequence of the Cellulolytic Bacterium Bacteroides (Pseudobacteroides) cellulosolvens ATCC 35603.</title>
        <authorList>
            <person name="Dassa B."/>
            <person name="Utturkar S.M."/>
            <person name="Klingeman D.M."/>
            <person name="Hurt R.A."/>
            <person name="Keller M."/>
            <person name="Xu J."/>
            <person name="Reddy Y.H.K."/>
            <person name="Borovok I."/>
            <person name="Grinberg I.R."/>
            <person name="Lamed R."/>
            <person name="Zhivin O."/>
            <person name="Bayer E.A."/>
            <person name="Brown S.D."/>
        </authorList>
    </citation>
    <scope>NUCLEOTIDE SEQUENCE [LARGE SCALE GENOMIC DNA]</scope>
    <source>
        <strain evidence="3">DSM 2933</strain>
    </source>
</reference>
<keyword evidence="3" id="KW-1185">Reference proteome</keyword>
<dbReference type="OrthoDB" id="1954102at2"/>
<evidence type="ECO:0000313" key="2">
    <source>
        <dbReference type="EMBL" id="KNY28351.1"/>
    </source>
</evidence>
<evidence type="ECO:0000313" key="3">
    <source>
        <dbReference type="Proteomes" id="UP000036923"/>
    </source>
</evidence>
<dbReference type="Gene3D" id="1.10.10.60">
    <property type="entry name" value="Homeodomain-like"/>
    <property type="match status" value="1"/>
</dbReference>
<comment type="caution">
    <text evidence="2">The sequence shown here is derived from an EMBL/GenBank/DDBJ whole genome shotgun (WGS) entry which is preliminary data.</text>
</comment>
<evidence type="ECO:0000256" key="1">
    <source>
        <dbReference type="SAM" id="Phobius"/>
    </source>
</evidence>
<dbReference type="STRING" id="398512.Bccel_3625"/>
<dbReference type="Proteomes" id="UP000036923">
    <property type="component" value="Unassembled WGS sequence"/>
</dbReference>